<keyword evidence="2" id="KW-1185">Reference proteome</keyword>
<accession>A0A1C4WGU6</accession>
<sequence>MIKLFRRRHGDVRGVTFCESCGQVCTAACRADARYERTCTTALTTYVR</sequence>
<dbReference type="RefSeq" id="WP_167402581.1">
    <property type="nucleotide sequence ID" value="NZ_LT607411.1"/>
</dbReference>
<name>A0A1C4WGU6_MICVI</name>
<gene>
    <name evidence="1" type="ORF">GA0074695_2426</name>
</gene>
<evidence type="ECO:0000313" key="2">
    <source>
        <dbReference type="Proteomes" id="UP000198242"/>
    </source>
</evidence>
<reference evidence="2" key="1">
    <citation type="submission" date="2016-06" db="EMBL/GenBank/DDBJ databases">
        <authorList>
            <person name="Varghese N."/>
            <person name="Submissions Spin"/>
        </authorList>
    </citation>
    <scope>NUCLEOTIDE SEQUENCE [LARGE SCALE GENOMIC DNA]</scope>
    <source>
        <strain evidence="2">DSM 43909</strain>
    </source>
</reference>
<evidence type="ECO:0000313" key="1">
    <source>
        <dbReference type="EMBL" id="SCE95410.1"/>
    </source>
</evidence>
<proteinExistence type="predicted"/>
<dbReference type="EMBL" id="LT607411">
    <property type="protein sequence ID" value="SCE95410.1"/>
    <property type="molecule type" value="Genomic_DNA"/>
</dbReference>
<organism evidence="1 2">
    <name type="scientific">Micromonospora viridifaciens</name>
    <dbReference type="NCBI Taxonomy" id="1881"/>
    <lineage>
        <taxon>Bacteria</taxon>
        <taxon>Bacillati</taxon>
        <taxon>Actinomycetota</taxon>
        <taxon>Actinomycetes</taxon>
        <taxon>Micromonosporales</taxon>
        <taxon>Micromonosporaceae</taxon>
        <taxon>Micromonospora</taxon>
    </lineage>
</organism>
<protein>
    <submittedName>
        <fullName evidence="1">Uncharacterized protein</fullName>
    </submittedName>
</protein>
<dbReference type="AlphaFoldDB" id="A0A1C4WGU6"/>
<dbReference type="Proteomes" id="UP000198242">
    <property type="component" value="Chromosome I"/>
</dbReference>